<evidence type="ECO:0000313" key="1">
    <source>
        <dbReference type="EMBL" id="KAI0507206.1"/>
    </source>
</evidence>
<gene>
    <name evidence="1" type="ORF">KFK09_013328</name>
</gene>
<evidence type="ECO:0000313" key="2">
    <source>
        <dbReference type="Proteomes" id="UP000829196"/>
    </source>
</evidence>
<name>A0A8T3B9U5_DENNO</name>
<comment type="caution">
    <text evidence="1">The sequence shown here is derived from an EMBL/GenBank/DDBJ whole genome shotgun (WGS) entry which is preliminary data.</text>
</comment>
<protein>
    <submittedName>
        <fullName evidence="1">Uncharacterized protein</fullName>
    </submittedName>
</protein>
<dbReference type="Proteomes" id="UP000829196">
    <property type="component" value="Unassembled WGS sequence"/>
</dbReference>
<reference evidence="1" key="1">
    <citation type="journal article" date="2022" name="Front. Genet.">
        <title>Chromosome-Scale Assembly of the Dendrobium nobile Genome Provides Insights Into the Molecular Mechanism of the Biosynthesis of the Medicinal Active Ingredient of Dendrobium.</title>
        <authorList>
            <person name="Xu Q."/>
            <person name="Niu S.-C."/>
            <person name="Li K.-L."/>
            <person name="Zheng P.-J."/>
            <person name="Zhang X.-J."/>
            <person name="Jia Y."/>
            <person name="Liu Y."/>
            <person name="Niu Y.-X."/>
            <person name="Yu L.-H."/>
            <person name="Chen D.-F."/>
            <person name="Zhang G.-Q."/>
        </authorList>
    </citation>
    <scope>NUCLEOTIDE SEQUENCE</scope>
    <source>
        <tissue evidence="1">Leaf</tissue>
    </source>
</reference>
<accession>A0A8T3B9U5</accession>
<keyword evidence="2" id="KW-1185">Reference proteome</keyword>
<dbReference type="AlphaFoldDB" id="A0A8T3B9U5"/>
<dbReference type="EMBL" id="JAGYWB010000010">
    <property type="protein sequence ID" value="KAI0507206.1"/>
    <property type="molecule type" value="Genomic_DNA"/>
</dbReference>
<organism evidence="1 2">
    <name type="scientific">Dendrobium nobile</name>
    <name type="common">Orchid</name>
    <dbReference type="NCBI Taxonomy" id="94219"/>
    <lineage>
        <taxon>Eukaryota</taxon>
        <taxon>Viridiplantae</taxon>
        <taxon>Streptophyta</taxon>
        <taxon>Embryophyta</taxon>
        <taxon>Tracheophyta</taxon>
        <taxon>Spermatophyta</taxon>
        <taxon>Magnoliopsida</taxon>
        <taxon>Liliopsida</taxon>
        <taxon>Asparagales</taxon>
        <taxon>Orchidaceae</taxon>
        <taxon>Epidendroideae</taxon>
        <taxon>Malaxideae</taxon>
        <taxon>Dendrobiinae</taxon>
        <taxon>Dendrobium</taxon>
    </lineage>
</organism>
<proteinExistence type="predicted"/>
<sequence>MIRVANKQAEPSFGPFKFRLVCQKRAQARLESRRASRTPVQARAHLKNSRSSSVRVQFELV</sequence>